<feature type="domain" description="ABC transmembrane type-1" evidence="8">
    <location>
        <begin position="75"/>
        <end position="285"/>
    </location>
</feature>
<dbReference type="PANTHER" id="PTHR43005">
    <property type="entry name" value="BLR7065 PROTEIN"/>
    <property type="match status" value="1"/>
</dbReference>
<evidence type="ECO:0000313" key="10">
    <source>
        <dbReference type="Proteomes" id="UP001144256"/>
    </source>
</evidence>
<dbReference type="EMBL" id="BRLB01000001">
    <property type="protein sequence ID" value="GKX27664.1"/>
    <property type="molecule type" value="Genomic_DNA"/>
</dbReference>
<dbReference type="CDD" id="cd06261">
    <property type="entry name" value="TM_PBP2"/>
    <property type="match status" value="1"/>
</dbReference>
<keyword evidence="2 7" id="KW-0813">Transport</keyword>
<dbReference type="RefSeq" id="WP_281811177.1">
    <property type="nucleotide sequence ID" value="NZ_BRLB01000001.1"/>
</dbReference>
<feature type="transmembrane region" description="Helical" evidence="7">
    <location>
        <begin position="154"/>
        <end position="174"/>
    </location>
</feature>
<name>A0A9W6DEK0_9FIRM</name>
<evidence type="ECO:0000256" key="6">
    <source>
        <dbReference type="ARBA" id="ARBA00023136"/>
    </source>
</evidence>
<evidence type="ECO:0000256" key="5">
    <source>
        <dbReference type="ARBA" id="ARBA00022989"/>
    </source>
</evidence>
<comment type="similarity">
    <text evidence="7">Belongs to the binding-protein-dependent transport system permease family.</text>
</comment>
<dbReference type="Pfam" id="PF00528">
    <property type="entry name" value="BPD_transp_1"/>
    <property type="match status" value="1"/>
</dbReference>
<feature type="transmembrane region" description="Helical" evidence="7">
    <location>
        <begin position="264"/>
        <end position="288"/>
    </location>
</feature>
<keyword evidence="4 7" id="KW-0812">Transmembrane</keyword>
<keyword evidence="3" id="KW-1003">Cell membrane</keyword>
<sequence length="291" mass="32368">MIRESRGLGDELKKSVLLTPAVLVLILFFLIPIFLTVYYSFTNLALNGEGARNVQFIGLENYSRMMTDPNMINSIVTTLIFLVGSLIGQQILGFFIALMMKGKNSRFRSIIGPFFLAGWIMPEVVVALCSFAFFDRSGTLNAILQSINIPMVEWLYKYPLLSVIIANVWHGMAFSMINFQSALDNVPGDIEEAARVDGANYWQRLFYIIIPQIKNTIATNTMLNTLSTLGVFGLIYTMTGGGPGVATQVLPIFMYKQAFVSFQLGYGTAISMVLLVLGLIFSILYARIVED</sequence>
<reference evidence="9" key="1">
    <citation type="submission" date="2022-06" db="EMBL/GenBank/DDBJ databases">
        <title>Vallitalea longa sp. nov., an anaerobic bacterium isolated from marine sediment.</title>
        <authorList>
            <person name="Hirano S."/>
            <person name="Terahara T."/>
            <person name="Mori K."/>
            <person name="Hamada M."/>
            <person name="Matsumoto R."/>
            <person name="Kobayashi T."/>
        </authorList>
    </citation>
    <scope>NUCLEOTIDE SEQUENCE</scope>
    <source>
        <strain evidence="9">SH18-1</strain>
    </source>
</reference>
<comment type="subcellular location">
    <subcellularLocation>
        <location evidence="1 7">Cell membrane</location>
        <topology evidence="1 7">Multi-pass membrane protein</topology>
    </subcellularLocation>
</comment>
<dbReference type="GO" id="GO:0005886">
    <property type="term" value="C:plasma membrane"/>
    <property type="evidence" value="ECO:0007669"/>
    <property type="project" value="UniProtKB-SubCell"/>
</dbReference>
<feature type="transmembrane region" description="Helical" evidence="7">
    <location>
        <begin position="110"/>
        <end position="134"/>
    </location>
</feature>
<dbReference type="GO" id="GO:0055085">
    <property type="term" value="P:transmembrane transport"/>
    <property type="evidence" value="ECO:0007669"/>
    <property type="project" value="InterPro"/>
</dbReference>
<organism evidence="9 10">
    <name type="scientific">Vallitalea longa</name>
    <dbReference type="NCBI Taxonomy" id="2936439"/>
    <lineage>
        <taxon>Bacteria</taxon>
        <taxon>Bacillati</taxon>
        <taxon>Bacillota</taxon>
        <taxon>Clostridia</taxon>
        <taxon>Lachnospirales</taxon>
        <taxon>Vallitaleaceae</taxon>
        <taxon>Vallitalea</taxon>
    </lineage>
</organism>
<evidence type="ECO:0000256" key="3">
    <source>
        <dbReference type="ARBA" id="ARBA00022475"/>
    </source>
</evidence>
<dbReference type="SUPFAM" id="SSF161098">
    <property type="entry name" value="MetI-like"/>
    <property type="match status" value="1"/>
</dbReference>
<evidence type="ECO:0000256" key="4">
    <source>
        <dbReference type="ARBA" id="ARBA00022692"/>
    </source>
</evidence>
<gene>
    <name evidence="9" type="ORF">SH1V18_01440</name>
</gene>
<evidence type="ECO:0000259" key="8">
    <source>
        <dbReference type="PROSITE" id="PS50928"/>
    </source>
</evidence>
<feature type="transmembrane region" description="Helical" evidence="7">
    <location>
        <begin position="21"/>
        <end position="41"/>
    </location>
</feature>
<accession>A0A9W6DEK0</accession>
<keyword evidence="10" id="KW-1185">Reference proteome</keyword>
<evidence type="ECO:0000256" key="2">
    <source>
        <dbReference type="ARBA" id="ARBA00022448"/>
    </source>
</evidence>
<dbReference type="InterPro" id="IPR000515">
    <property type="entry name" value="MetI-like"/>
</dbReference>
<dbReference type="Proteomes" id="UP001144256">
    <property type="component" value="Unassembled WGS sequence"/>
</dbReference>
<feature type="transmembrane region" description="Helical" evidence="7">
    <location>
        <begin position="71"/>
        <end position="98"/>
    </location>
</feature>
<keyword evidence="6 7" id="KW-0472">Membrane</keyword>
<evidence type="ECO:0000256" key="7">
    <source>
        <dbReference type="RuleBase" id="RU363032"/>
    </source>
</evidence>
<dbReference type="AlphaFoldDB" id="A0A9W6DEK0"/>
<comment type="caution">
    <text evidence="9">The sequence shown here is derived from an EMBL/GenBank/DDBJ whole genome shotgun (WGS) entry which is preliminary data.</text>
</comment>
<dbReference type="InterPro" id="IPR035906">
    <property type="entry name" value="MetI-like_sf"/>
</dbReference>
<protein>
    <submittedName>
        <fullName evidence="9">Amino acid ABC transporter permease</fullName>
    </submittedName>
</protein>
<dbReference type="PANTHER" id="PTHR43005:SF1">
    <property type="entry name" value="SPERMIDINE_PUTRESCINE TRANSPORT SYSTEM PERMEASE PROTEIN"/>
    <property type="match status" value="1"/>
</dbReference>
<dbReference type="SUPFAM" id="SSF160964">
    <property type="entry name" value="MalF N-terminal region-like"/>
    <property type="match status" value="1"/>
</dbReference>
<keyword evidence="5 7" id="KW-1133">Transmembrane helix</keyword>
<dbReference type="Gene3D" id="1.10.3720.10">
    <property type="entry name" value="MetI-like"/>
    <property type="match status" value="1"/>
</dbReference>
<evidence type="ECO:0000256" key="1">
    <source>
        <dbReference type="ARBA" id="ARBA00004651"/>
    </source>
</evidence>
<proteinExistence type="inferred from homology"/>
<evidence type="ECO:0000313" key="9">
    <source>
        <dbReference type="EMBL" id="GKX27664.1"/>
    </source>
</evidence>
<dbReference type="PROSITE" id="PS50928">
    <property type="entry name" value="ABC_TM1"/>
    <property type="match status" value="1"/>
</dbReference>